<gene>
    <name evidence="2" type="ORF">ACJRO7_014804</name>
</gene>
<evidence type="ECO:0000256" key="1">
    <source>
        <dbReference type="SAM" id="Phobius"/>
    </source>
</evidence>
<organism evidence="2 3">
    <name type="scientific">Eucalyptus globulus</name>
    <name type="common">Tasmanian blue gum</name>
    <dbReference type="NCBI Taxonomy" id="34317"/>
    <lineage>
        <taxon>Eukaryota</taxon>
        <taxon>Viridiplantae</taxon>
        <taxon>Streptophyta</taxon>
        <taxon>Embryophyta</taxon>
        <taxon>Tracheophyta</taxon>
        <taxon>Spermatophyta</taxon>
        <taxon>Magnoliopsida</taxon>
        <taxon>eudicotyledons</taxon>
        <taxon>Gunneridae</taxon>
        <taxon>Pentapetalae</taxon>
        <taxon>rosids</taxon>
        <taxon>malvids</taxon>
        <taxon>Myrtales</taxon>
        <taxon>Myrtaceae</taxon>
        <taxon>Myrtoideae</taxon>
        <taxon>Eucalypteae</taxon>
        <taxon>Eucalyptus</taxon>
    </lineage>
</organism>
<proteinExistence type="predicted"/>
<sequence>MCYEAAKIQELTGSSKSNAECSKGKLLIVSVPHDYLATLLSAIMASSAVCMCPAISIDVVSSLGSLPSISFAAFGSHPGTSSAMGD</sequence>
<keyword evidence="3" id="KW-1185">Reference proteome</keyword>
<evidence type="ECO:0000313" key="3">
    <source>
        <dbReference type="Proteomes" id="UP001634007"/>
    </source>
</evidence>
<dbReference type="Proteomes" id="UP001634007">
    <property type="component" value="Unassembled WGS sequence"/>
</dbReference>
<dbReference type="EMBL" id="JBJKBG010000003">
    <property type="protein sequence ID" value="KAL3745743.1"/>
    <property type="molecule type" value="Genomic_DNA"/>
</dbReference>
<keyword evidence="1" id="KW-0812">Transmembrane</keyword>
<comment type="caution">
    <text evidence="2">The sequence shown here is derived from an EMBL/GenBank/DDBJ whole genome shotgun (WGS) entry which is preliminary data.</text>
</comment>
<accession>A0ABD3L237</accession>
<evidence type="ECO:0000313" key="2">
    <source>
        <dbReference type="EMBL" id="KAL3745743.1"/>
    </source>
</evidence>
<name>A0ABD3L237_EUCGL</name>
<reference evidence="2 3" key="1">
    <citation type="submission" date="2024-11" db="EMBL/GenBank/DDBJ databases">
        <title>Chromosome-level genome assembly of Eucalyptus globulus Labill. provides insights into its genome evolution.</title>
        <authorList>
            <person name="Li X."/>
        </authorList>
    </citation>
    <scope>NUCLEOTIDE SEQUENCE [LARGE SCALE GENOMIC DNA]</scope>
    <source>
        <strain evidence="2">CL2024</strain>
        <tissue evidence="2">Fresh tender leaves</tissue>
    </source>
</reference>
<feature type="transmembrane region" description="Helical" evidence="1">
    <location>
        <begin position="35"/>
        <end position="60"/>
    </location>
</feature>
<keyword evidence="1" id="KW-1133">Transmembrane helix</keyword>
<keyword evidence="1" id="KW-0472">Membrane</keyword>
<dbReference type="AlphaFoldDB" id="A0ABD3L237"/>
<protein>
    <submittedName>
        <fullName evidence="2">Uncharacterized protein</fullName>
    </submittedName>
</protein>